<comment type="caution">
    <text evidence="1">The sequence shown here is derived from an EMBL/GenBank/DDBJ whole genome shotgun (WGS) entry which is preliminary data.</text>
</comment>
<feature type="non-terminal residue" evidence="1">
    <location>
        <position position="1"/>
    </location>
</feature>
<evidence type="ECO:0000313" key="1">
    <source>
        <dbReference type="EMBL" id="KAF8686931.1"/>
    </source>
</evidence>
<name>A0A8H7LPK8_9AGAM</name>
<organism evidence="1 2">
    <name type="scientific">Rhizoctonia solani</name>
    <dbReference type="NCBI Taxonomy" id="456999"/>
    <lineage>
        <taxon>Eukaryota</taxon>
        <taxon>Fungi</taxon>
        <taxon>Dikarya</taxon>
        <taxon>Basidiomycota</taxon>
        <taxon>Agaricomycotina</taxon>
        <taxon>Agaricomycetes</taxon>
        <taxon>Cantharellales</taxon>
        <taxon>Ceratobasidiaceae</taxon>
        <taxon>Rhizoctonia</taxon>
    </lineage>
</organism>
<dbReference type="AlphaFoldDB" id="A0A8H7LPK8"/>
<dbReference type="Gene3D" id="2.100.10.30">
    <property type="entry name" value="Jacalin-like lectin domain"/>
    <property type="match status" value="1"/>
</dbReference>
<proteinExistence type="predicted"/>
<dbReference type="EMBL" id="JACYCD010000718">
    <property type="protein sequence ID" value="KAF8686931.1"/>
    <property type="molecule type" value="Genomic_DNA"/>
</dbReference>
<dbReference type="InterPro" id="IPR036404">
    <property type="entry name" value="Jacalin-like_lectin_dom_sf"/>
</dbReference>
<evidence type="ECO:0008006" key="3">
    <source>
        <dbReference type="Google" id="ProtNLM"/>
    </source>
</evidence>
<accession>A0A8H7LPK8</accession>
<gene>
    <name evidence="1" type="ORF">RHS03_10034</name>
</gene>
<evidence type="ECO:0000313" key="2">
    <source>
        <dbReference type="Proteomes" id="UP000602905"/>
    </source>
</evidence>
<dbReference type="OrthoDB" id="3353688at2759"/>
<protein>
    <recommendedName>
        <fullName evidence="3">Jacalin-type lectin domain-containing protein</fullName>
    </recommendedName>
</protein>
<sequence>MTTITDSELCIYIEFNENRVQDQEATFLSKANGQLGSANPNPGGQNVSPADDWQKIAKDALAVLQSFEDVSSEIGSTNGAAVKKQWDTHYASYRNMLEDTLRLAQQGSAYLKSFNDGVLAKLSPNGTDWAKDKALLDNFLKNDKEGRTMVTQANAAIQKFATVKAAIETFRNIYPNNAGNNGQAYSSKLKELNDSRGAIQSQINSNRVSSAQIRTSMQRTAGPGFLQGWLTRSSLSVMTIIYVQANQTLTDSYQTLGADVFNQANNRVAQREREEQDLVKKRDAIDSQGNSLVKNETPFGQVRYAALVTVDKVSDISGRLTVLAQTWAEIVMQRMGLLKKAVPLLQTDFRKFIDALAPKGVIPQPDKKKPLTFDGSNMFGNSLQGGVVTLFDDTNPGIDPTKPIAEIRIVEGFFINGLHVTYRLKNGGTMSTSHGVVQPAAQARNVFVKLTETEYISAVTGQVQTNAAAGPTWQTMCIYHLAFEITDSASGAKRNTAGRIGKSMQRMEKFSRYSPISWKGRLFCFAGTAGANLPHGIRGIKFIQVKP</sequence>
<reference evidence="1" key="1">
    <citation type="submission" date="2020-09" db="EMBL/GenBank/DDBJ databases">
        <title>Comparative genome analyses of four rice-infecting Rhizoctonia solani isolates reveal extensive enrichment of homogalacturonan modification genes.</title>
        <authorList>
            <person name="Lee D.-Y."/>
            <person name="Jeon J."/>
            <person name="Kim K.-T."/>
            <person name="Cheong K."/>
            <person name="Song H."/>
            <person name="Choi G."/>
            <person name="Ko J."/>
            <person name="Opiyo S.O."/>
            <person name="Zuo S."/>
            <person name="Madhav S."/>
            <person name="Lee Y.-H."/>
            <person name="Wang G.-L."/>
        </authorList>
    </citation>
    <scope>NUCLEOTIDE SEQUENCE</scope>
    <source>
        <strain evidence="1">AG1-IA WGL</strain>
    </source>
</reference>
<dbReference type="Proteomes" id="UP000602905">
    <property type="component" value="Unassembled WGS sequence"/>
</dbReference>